<feature type="compositionally biased region" description="Low complexity" evidence="1">
    <location>
        <begin position="386"/>
        <end position="397"/>
    </location>
</feature>
<feature type="compositionally biased region" description="Low complexity" evidence="1">
    <location>
        <begin position="1"/>
        <end position="33"/>
    </location>
</feature>
<feature type="compositionally biased region" description="Basic and acidic residues" evidence="1">
    <location>
        <begin position="100"/>
        <end position="114"/>
    </location>
</feature>
<feature type="region of interest" description="Disordered" evidence="1">
    <location>
        <begin position="1"/>
        <end position="41"/>
    </location>
</feature>
<dbReference type="GeneID" id="87837883"/>
<name>A0AAE0H7M4_9PEZI</name>
<feature type="region of interest" description="Disordered" evidence="1">
    <location>
        <begin position="175"/>
        <end position="494"/>
    </location>
</feature>
<comment type="caution">
    <text evidence="2">The sequence shown here is derived from an EMBL/GenBank/DDBJ whole genome shotgun (WGS) entry which is preliminary data.</text>
</comment>
<sequence length="965" mass="99848">MKKTPGVPSGAAGSPPTARPAAAAASAAPSTPSVLPGLHPGDARHEISAIRRSSGHSSGNQASLLRLFPSVSLWVLRGPLVVTTFDLEACTSPLAGKGGRAADNRGDSTPDRIVGKNTRGQGGARAGGLGSGCVGQGDNADNEEEDKDDSPAGEPVFPGVRRLLYRATDPLFSSPAGPYRLPAPTPQHQISGAQDETAGLSRGPLPTHPPGSHLPAPQPSAPSAPSAHSAPPRLPKIVIKGSRPAADANNQPTAADTKIPRGEVTVPSGNQEASAAAGDEEQAGPAQRRKKATKIKLINRSGSSLAIPKPDNGDSGAGNEEEEGEEEEAGTKKPRPRKRSATTAGHASGAKQAHAALQHDEPSGVSAAVSNDATKPTTKKPRGKKAAPAPALPPTSALQHQNQNLGPSEPSDAADNTPNQAPKPKRKSRAKKDAPFPASPPNELAGEGRPYGPPFDAVGGLASGAFVQPSHDNDSLRGLAPTGPSHGSSEQSSLDYRLAEPDAYNPPGEPFEHLNQAAPGLELFDAARINPALGAPIPFPPPDPITALFPTLTPGTGPCNPTALTAEPDSSIPQAIHEDIRALAQQATLFSHTTDSVVYAHDALDNCGYDFAREPLRTPIPRAVRGVLAGHRPFAFPRSGANPFMGAEVADGEEAEVGVGVGVGVGVDGMIENGGPEGRPLVDGVVVPPALPATIRGGMVFERADNVLLIPAGWKGAFTPPRENGRGFRRFPRRGAIAARGGGMDIEQGRGEPGAAAVAVDEGFNDRMAFERRAYVEIGGDVEDDLYGNSQAGNITTERQGPGFEDNTPVDFEHPIYPGAAPQPAIGGYNANNGFGFAAPRERLGEFDGNGLGDNAILNQGLGITPAEMDATLSGGTGFPVPDYHPNNLNQQAAALNDDFPILNGQAAVAEGQPASFNGLPAASNYNFFNMSDQGQPNNFNEQSAAVENRYANTWPNFEQKQAER</sequence>
<accession>A0AAE0H7M4</accession>
<feature type="compositionally biased region" description="Polar residues" evidence="1">
    <location>
        <begin position="485"/>
        <end position="494"/>
    </location>
</feature>
<evidence type="ECO:0000313" key="2">
    <source>
        <dbReference type="EMBL" id="KAK3291472.1"/>
    </source>
</evidence>
<organism evidence="2 3">
    <name type="scientific">Chaetomium fimeti</name>
    <dbReference type="NCBI Taxonomy" id="1854472"/>
    <lineage>
        <taxon>Eukaryota</taxon>
        <taxon>Fungi</taxon>
        <taxon>Dikarya</taxon>
        <taxon>Ascomycota</taxon>
        <taxon>Pezizomycotina</taxon>
        <taxon>Sordariomycetes</taxon>
        <taxon>Sordariomycetidae</taxon>
        <taxon>Sordariales</taxon>
        <taxon>Chaetomiaceae</taxon>
        <taxon>Chaetomium</taxon>
    </lineage>
</organism>
<feature type="compositionally biased region" description="Acidic residues" evidence="1">
    <location>
        <begin position="319"/>
        <end position="328"/>
    </location>
</feature>
<dbReference type="AlphaFoldDB" id="A0AAE0H7M4"/>
<feature type="region of interest" description="Disordered" evidence="1">
    <location>
        <begin position="92"/>
        <end position="157"/>
    </location>
</feature>
<dbReference type="Proteomes" id="UP001278766">
    <property type="component" value="Unassembled WGS sequence"/>
</dbReference>
<protein>
    <submittedName>
        <fullName evidence="2">Uncharacterized protein</fullName>
    </submittedName>
</protein>
<reference evidence="2" key="1">
    <citation type="journal article" date="2023" name="Mol. Phylogenet. Evol.">
        <title>Genome-scale phylogeny and comparative genomics of the fungal order Sordariales.</title>
        <authorList>
            <person name="Hensen N."/>
            <person name="Bonometti L."/>
            <person name="Westerberg I."/>
            <person name="Brannstrom I.O."/>
            <person name="Guillou S."/>
            <person name="Cros-Aarteil S."/>
            <person name="Calhoun S."/>
            <person name="Haridas S."/>
            <person name="Kuo A."/>
            <person name="Mondo S."/>
            <person name="Pangilinan J."/>
            <person name="Riley R."/>
            <person name="LaButti K."/>
            <person name="Andreopoulos B."/>
            <person name="Lipzen A."/>
            <person name="Chen C."/>
            <person name="Yan M."/>
            <person name="Daum C."/>
            <person name="Ng V."/>
            <person name="Clum A."/>
            <person name="Steindorff A."/>
            <person name="Ohm R.A."/>
            <person name="Martin F."/>
            <person name="Silar P."/>
            <person name="Natvig D.O."/>
            <person name="Lalanne C."/>
            <person name="Gautier V."/>
            <person name="Ament-Velasquez S.L."/>
            <person name="Kruys A."/>
            <person name="Hutchinson M.I."/>
            <person name="Powell A.J."/>
            <person name="Barry K."/>
            <person name="Miller A.N."/>
            <person name="Grigoriev I.V."/>
            <person name="Debuchy R."/>
            <person name="Gladieux P."/>
            <person name="Hiltunen Thoren M."/>
            <person name="Johannesson H."/>
        </authorList>
    </citation>
    <scope>NUCLEOTIDE SEQUENCE</scope>
    <source>
        <strain evidence="2">CBS 168.71</strain>
    </source>
</reference>
<reference evidence="2" key="2">
    <citation type="submission" date="2023-06" db="EMBL/GenBank/DDBJ databases">
        <authorList>
            <consortium name="Lawrence Berkeley National Laboratory"/>
            <person name="Haridas S."/>
            <person name="Hensen N."/>
            <person name="Bonometti L."/>
            <person name="Westerberg I."/>
            <person name="Brannstrom I.O."/>
            <person name="Guillou S."/>
            <person name="Cros-Aarteil S."/>
            <person name="Calhoun S."/>
            <person name="Kuo A."/>
            <person name="Mondo S."/>
            <person name="Pangilinan J."/>
            <person name="Riley R."/>
            <person name="Labutti K."/>
            <person name="Andreopoulos B."/>
            <person name="Lipzen A."/>
            <person name="Chen C."/>
            <person name="Yanf M."/>
            <person name="Daum C."/>
            <person name="Ng V."/>
            <person name="Clum A."/>
            <person name="Steindorff A."/>
            <person name="Ohm R."/>
            <person name="Martin F."/>
            <person name="Silar P."/>
            <person name="Natvig D."/>
            <person name="Lalanne C."/>
            <person name="Gautier V."/>
            <person name="Ament-Velasquez S.L."/>
            <person name="Kruys A."/>
            <person name="Hutchinson M.I."/>
            <person name="Powell A.J."/>
            <person name="Barry K."/>
            <person name="Miller A.N."/>
            <person name="Grigoriev I.V."/>
            <person name="Debuchy R."/>
            <person name="Gladieux P."/>
            <person name="Thoren M.H."/>
            <person name="Johannesson H."/>
        </authorList>
    </citation>
    <scope>NUCLEOTIDE SEQUENCE</scope>
    <source>
        <strain evidence="2">CBS 168.71</strain>
    </source>
</reference>
<feature type="region of interest" description="Disordered" evidence="1">
    <location>
        <begin position="933"/>
        <end position="965"/>
    </location>
</feature>
<dbReference type="EMBL" id="JAUEPN010000009">
    <property type="protein sequence ID" value="KAK3291472.1"/>
    <property type="molecule type" value="Genomic_DNA"/>
</dbReference>
<evidence type="ECO:0000313" key="3">
    <source>
        <dbReference type="Proteomes" id="UP001278766"/>
    </source>
</evidence>
<dbReference type="RefSeq" id="XP_062654986.1">
    <property type="nucleotide sequence ID" value="XM_062800935.1"/>
</dbReference>
<keyword evidence="3" id="KW-1185">Reference proteome</keyword>
<gene>
    <name evidence="2" type="ORF">B0H64DRAFT_330399</name>
</gene>
<proteinExistence type="predicted"/>
<feature type="compositionally biased region" description="Gly residues" evidence="1">
    <location>
        <begin position="120"/>
        <end position="135"/>
    </location>
</feature>
<evidence type="ECO:0000256" key="1">
    <source>
        <dbReference type="SAM" id="MobiDB-lite"/>
    </source>
</evidence>